<dbReference type="InterPro" id="IPR052710">
    <property type="entry name" value="CAAX_protease"/>
</dbReference>
<keyword evidence="1" id="KW-1133">Transmembrane helix</keyword>
<evidence type="ECO:0000256" key="1">
    <source>
        <dbReference type="SAM" id="Phobius"/>
    </source>
</evidence>
<keyword evidence="1" id="KW-0472">Membrane</keyword>
<feature type="transmembrane region" description="Helical" evidence="1">
    <location>
        <begin position="134"/>
        <end position="151"/>
    </location>
</feature>
<keyword evidence="1" id="KW-0812">Transmembrane</keyword>
<feature type="transmembrane region" description="Helical" evidence="1">
    <location>
        <begin position="48"/>
        <end position="70"/>
    </location>
</feature>
<gene>
    <name evidence="3" type="ORF">KL86CLO1_11770</name>
</gene>
<feature type="transmembrane region" description="Helical" evidence="1">
    <location>
        <begin position="90"/>
        <end position="113"/>
    </location>
</feature>
<dbReference type="Pfam" id="PF02517">
    <property type="entry name" value="Rce1-like"/>
    <property type="match status" value="1"/>
</dbReference>
<dbReference type="AlphaFoldDB" id="A0A212JV85"/>
<feature type="transmembrane region" description="Helical" evidence="1">
    <location>
        <begin position="15"/>
        <end position="36"/>
    </location>
</feature>
<dbReference type="GO" id="GO:0004175">
    <property type="term" value="F:endopeptidase activity"/>
    <property type="evidence" value="ECO:0007669"/>
    <property type="project" value="UniProtKB-ARBA"/>
</dbReference>
<feature type="transmembrane region" description="Helical" evidence="1">
    <location>
        <begin position="238"/>
        <end position="258"/>
    </location>
</feature>
<feature type="transmembrane region" description="Helical" evidence="1">
    <location>
        <begin position="283"/>
        <end position="302"/>
    </location>
</feature>
<dbReference type="PANTHER" id="PTHR36435:SF1">
    <property type="entry name" value="CAAX AMINO TERMINAL PROTEASE FAMILY PROTEIN"/>
    <property type="match status" value="1"/>
</dbReference>
<proteinExistence type="predicted"/>
<feature type="transmembrane region" description="Helical" evidence="1">
    <location>
        <begin position="171"/>
        <end position="192"/>
    </location>
</feature>
<dbReference type="InterPro" id="IPR003675">
    <property type="entry name" value="Rce1/LyrA-like_dom"/>
</dbReference>
<dbReference type="PANTHER" id="PTHR36435">
    <property type="entry name" value="SLR1288 PROTEIN"/>
    <property type="match status" value="1"/>
</dbReference>
<feature type="domain" description="CAAX prenyl protease 2/Lysostaphin resistance protein A-like" evidence="2">
    <location>
        <begin position="138"/>
        <end position="223"/>
    </location>
</feature>
<evidence type="ECO:0000259" key="2">
    <source>
        <dbReference type="Pfam" id="PF02517"/>
    </source>
</evidence>
<name>A0A212JV85_9FIRM</name>
<dbReference type="GO" id="GO:0080120">
    <property type="term" value="P:CAAX-box protein maturation"/>
    <property type="evidence" value="ECO:0007669"/>
    <property type="project" value="UniProtKB-ARBA"/>
</dbReference>
<dbReference type="EMBL" id="FLUN01000001">
    <property type="protein sequence ID" value="SBW03369.1"/>
    <property type="molecule type" value="Genomic_DNA"/>
</dbReference>
<sequence>MMETKSVSRSPATRVGLMCFLTQLTPLIPALLVGIIAGNHAAPLEQSIWRMFFTYALNFALFLPLMGKLLGVSLRSVWAGSKVAWRNLGYYVPICFFLTLVGFLLSVPVLNLLQVFGQQSSNELLELFGRLDRPYIIICWLLLSILIGPLYEEFFTRGLLLSALKPYGDFFAVLVSAAFFSIGHGNFSQMFVPFLSGMAWGYITLRTGSIKTAYLLHALNNAVSIIPQALGGLTKTNILLLTPLTYIILGVIGAFLLIKHRNRVLACLRPRTEVQPEYSRRRFLLNPLILLWPLYCIFNLILSVRPIA</sequence>
<evidence type="ECO:0000313" key="3">
    <source>
        <dbReference type="EMBL" id="SBW03369.1"/>
    </source>
</evidence>
<reference evidence="3" key="1">
    <citation type="submission" date="2016-04" db="EMBL/GenBank/DDBJ databases">
        <authorList>
            <person name="Evans L.H."/>
            <person name="Alamgir A."/>
            <person name="Owens N."/>
            <person name="Weber N.D."/>
            <person name="Virtaneva K."/>
            <person name="Barbian K."/>
            <person name="Babar A."/>
            <person name="Rosenke K."/>
        </authorList>
    </citation>
    <scope>NUCLEOTIDE SEQUENCE</scope>
    <source>
        <strain evidence="3">86</strain>
    </source>
</reference>
<organism evidence="3">
    <name type="scientific">uncultured Eubacteriales bacterium</name>
    <dbReference type="NCBI Taxonomy" id="172733"/>
    <lineage>
        <taxon>Bacteria</taxon>
        <taxon>Bacillati</taxon>
        <taxon>Bacillota</taxon>
        <taxon>Clostridia</taxon>
        <taxon>Eubacteriales</taxon>
        <taxon>environmental samples</taxon>
    </lineage>
</organism>
<accession>A0A212JV85</accession>
<protein>
    <recommendedName>
        <fullName evidence="2">CAAX prenyl protease 2/Lysostaphin resistance protein A-like domain-containing protein</fullName>
    </recommendedName>
</protein>